<evidence type="ECO:0000313" key="1">
    <source>
        <dbReference type="EMBL" id="MBS7231120.1"/>
    </source>
</evidence>
<reference evidence="1 2" key="1">
    <citation type="journal article" date="2018" name="Int. J. Syst. Evol. Microbiol.">
        <title>Flavobacterium chryseum sp. nov. and Flavobacterium psychroterrae sp. nov., novel environmental bacteria isolated from Antarctica.</title>
        <authorList>
            <person name="Kralova S."/>
            <person name="Svec P."/>
            <person name="Busse H.J."/>
            <person name="Stankova E."/>
            <person name="Vaczi P."/>
            <person name="Sedlacek I."/>
        </authorList>
    </citation>
    <scope>NUCLEOTIDE SEQUENCE [LARGE SCALE GENOMIC DNA]</scope>
    <source>
        <strain evidence="1 2">CCM 8827</strain>
    </source>
</reference>
<gene>
    <name evidence="1" type="ORF">KHA90_08790</name>
</gene>
<organism evidence="1 2">
    <name type="scientific">Flavobacterium psychroterrae</name>
    <dbReference type="NCBI Taxonomy" id="2133767"/>
    <lineage>
        <taxon>Bacteria</taxon>
        <taxon>Pseudomonadati</taxon>
        <taxon>Bacteroidota</taxon>
        <taxon>Flavobacteriia</taxon>
        <taxon>Flavobacteriales</taxon>
        <taxon>Flavobacteriaceae</taxon>
        <taxon>Flavobacterium</taxon>
    </lineage>
</organism>
<dbReference type="EMBL" id="JAGYVZ010000006">
    <property type="protein sequence ID" value="MBS7231120.1"/>
    <property type="molecule type" value="Genomic_DNA"/>
</dbReference>
<dbReference type="Proteomes" id="UP000722625">
    <property type="component" value="Unassembled WGS sequence"/>
</dbReference>
<name>A0ABS5P9Y5_9FLAO</name>
<accession>A0ABS5P9Y5</accession>
<evidence type="ECO:0000313" key="2">
    <source>
        <dbReference type="Proteomes" id="UP000722625"/>
    </source>
</evidence>
<protein>
    <submittedName>
        <fullName evidence="1">Uncharacterized protein</fullName>
    </submittedName>
</protein>
<proteinExistence type="predicted"/>
<keyword evidence="2" id="KW-1185">Reference proteome</keyword>
<comment type="caution">
    <text evidence="1">The sequence shown here is derived from an EMBL/GenBank/DDBJ whole genome shotgun (WGS) entry which is preliminary data.</text>
</comment>
<dbReference type="RefSeq" id="WP_213297995.1">
    <property type="nucleotide sequence ID" value="NZ_JAGYVZ010000006.1"/>
</dbReference>
<sequence length="273" mass="32093">MSKVNIFILLPEKNPSFNWINSIDVLIEENSIRDYLRNLDLYKKSINHEKYDGFYDKKSLLELVSQIKTLEDSYPQPTLRTLQILFSDFFDWREDCNNSNENNYSIFSSLITDNTFCEVAQRKHNNISQNFAFLNHQAIAIKNKIDILLNTTEKDFKILHNDSELIAYFCENRIPARNFQTIPKHNIPRPIRRRGELISPFYGDKKNAAEILKTAIGVNSKELFGYDKSKKMVIIFKYENDTPQNQFHGYHVEIESDEIPSEIRKILKKSITN</sequence>